<evidence type="ECO:0000256" key="3">
    <source>
        <dbReference type="SAM" id="MobiDB-lite"/>
    </source>
</evidence>
<dbReference type="RefSeq" id="XP_002542473.1">
    <property type="nucleotide sequence ID" value="XM_002542427.1"/>
</dbReference>
<dbReference type="GO" id="GO:0005783">
    <property type="term" value="C:endoplasmic reticulum"/>
    <property type="evidence" value="ECO:0007669"/>
    <property type="project" value="TreeGrafter"/>
</dbReference>
<evidence type="ECO:0000313" key="6">
    <source>
        <dbReference type="Proteomes" id="UP000002058"/>
    </source>
</evidence>
<evidence type="ECO:0008006" key="7">
    <source>
        <dbReference type="Google" id="ProtNLM"/>
    </source>
</evidence>
<dbReference type="Gene3D" id="2.60.120.620">
    <property type="entry name" value="q2cbj1_9rhob like domain"/>
    <property type="match status" value="1"/>
</dbReference>
<dbReference type="VEuPathDB" id="FungiDB:UREG_01989"/>
<organism evidence="5 6">
    <name type="scientific">Uncinocarpus reesii (strain UAMH 1704)</name>
    <dbReference type="NCBI Taxonomy" id="336963"/>
    <lineage>
        <taxon>Eukaryota</taxon>
        <taxon>Fungi</taxon>
        <taxon>Dikarya</taxon>
        <taxon>Ascomycota</taxon>
        <taxon>Pezizomycotina</taxon>
        <taxon>Eurotiomycetes</taxon>
        <taxon>Eurotiomycetidae</taxon>
        <taxon>Onygenales</taxon>
        <taxon>Onygenaceae</taxon>
        <taxon>Uncinocarpus</taxon>
    </lineage>
</organism>
<dbReference type="GeneID" id="8440425"/>
<evidence type="ECO:0000256" key="1">
    <source>
        <dbReference type="ARBA" id="ARBA00022723"/>
    </source>
</evidence>
<gene>
    <name evidence="5" type="ORF">UREG_01989</name>
</gene>
<feature type="region of interest" description="Disordered" evidence="3">
    <location>
        <begin position="1"/>
        <end position="33"/>
    </location>
</feature>
<dbReference type="PANTHER" id="PTHR10869">
    <property type="entry name" value="PROLYL 4-HYDROXYLASE ALPHA SUBUNIT"/>
    <property type="match status" value="1"/>
</dbReference>
<dbReference type="InterPro" id="IPR045054">
    <property type="entry name" value="P4HA-like"/>
</dbReference>
<dbReference type="GO" id="GO:0004656">
    <property type="term" value="F:procollagen-proline 4-dioxygenase activity"/>
    <property type="evidence" value="ECO:0007669"/>
    <property type="project" value="TreeGrafter"/>
</dbReference>
<evidence type="ECO:0000256" key="2">
    <source>
        <dbReference type="ARBA" id="ARBA00023004"/>
    </source>
</evidence>
<proteinExistence type="predicted"/>
<keyword evidence="4" id="KW-0812">Transmembrane</keyword>
<dbReference type="HOGENOM" id="CLU_832078_0_0_1"/>
<dbReference type="EMBL" id="CH476615">
    <property type="protein sequence ID" value="EEP77140.1"/>
    <property type="molecule type" value="Genomic_DNA"/>
</dbReference>
<sequence length="334" mass="36895">MPPKTKPKASNQKSKFISETDKQQPPPNWPPLKPLIPPSDLWLETVLPDQIYVIRNFLTSTLCKNYVSFLSTLPLVTTPGRPKKGEAVRVNDRFQIDDSAFAERLWKETALDQVLLGAVGAEKEDLWGGNVVGLNPNIRVYRYTKGQFFGQHCGYLCVLLVFLGGIRMLKSRFNADDDSVTVRLPSSEGQAMQGKTTWTLLIYLTTCTGGETVFYPEPVISSKTNGPKSKASKDNNAHMDPIVAELEVVQVFNESSSNLNSDLIPCYRALDGHFFSAQANGNGKGDIQRGEELASSCQAHGEEHAFADKLVGDGHRVGRYEFRITSLTQSPPAC</sequence>
<keyword evidence="1" id="KW-0479">Metal-binding</keyword>
<accession>C4JK32</accession>
<evidence type="ECO:0000313" key="5">
    <source>
        <dbReference type="EMBL" id="EEP77140.1"/>
    </source>
</evidence>
<dbReference type="PANTHER" id="PTHR10869:SF236">
    <property type="entry name" value="PROLYL 4-HYDROXYLASE ALPHA SUBUNIT DOMAIN-CONTAINING PROTEIN"/>
    <property type="match status" value="1"/>
</dbReference>
<reference evidence="6" key="1">
    <citation type="journal article" date="2009" name="Genome Res.">
        <title>Comparative genomic analyses of the human fungal pathogens Coccidioides and their relatives.</title>
        <authorList>
            <person name="Sharpton T.J."/>
            <person name="Stajich J.E."/>
            <person name="Rounsley S.D."/>
            <person name="Gardner M.J."/>
            <person name="Wortman J.R."/>
            <person name="Jordar V.S."/>
            <person name="Maiti R."/>
            <person name="Kodira C.D."/>
            <person name="Neafsey D.E."/>
            <person name="Zeng Q."/>
            <person name="Hung C.-Y."/>
            <person name="McMahan C."/>
            <person name="Muszewska A."/>
            <person name="Grynberg M."/>
            <person name="Mandel M.A."/>
            <person name="Kellner E.M."/>
            <person name="Barker B.M."/>
            <person name="Galgiani J.N."/>
            <person name="Orbach M.J."/>
            <person name="Kirkland T.N."/>
            <person name="Cole G.T."/>
            <person name="Henn M.R."/>
            <person name="Birren B.W."/>
            <person name="Taylor J.W."/>
        </authorList>
    </citation>
    <scope>NUCLEOTIDE SEQUENCE [LARGE SCALE GENOMIC DNA]</scope>
    <source>
        <strain evidence="6">UAMH 1704</strain>
    </source>
</reference>
<keyword evidence="6" id="KW-1185">Reference proteome</keyword>
<evidence type="ECO:0000256" key="4">
    <source>
        <dbReference type="SAM" id="Phobius"/>
    </source>
</evidence>
<name>C4JK32_UNCRE</name>
<dbReference type="GO" id="GO:0046872">
    <property type="term" value="F:metal ion binding"/>
    <property type="evidence" value="ECO:0007669"/>
    <property type="project" value="UniProtKB-KW"/>
</dbReference>
<keyword evidence="2" id="KW-0408">Iron</keyword>
<keyword evidence="4" id="KW-0472">Membrane</keyword>
<dbReference type="eggNOG" id="ENOG502QR14">
    <property type="taxonomic scope" value="Eukaryota"/>
</dbReference>
<protein>
    <recommendedName>
        <fullName evidence="7">Prolyl 4-hydroxylase alpha subunit domain-containing protein</fullName>
    </recommendedName>
</protein>
<dbReference type="Proteomes" id="UP000002058">
    <property type="component" value="Unassembled WGS sequence"/>
</dbReference>
<feature type="compositionally biased region" description="Pro residues" evidence="3">
    <location>
        <begin position="24"/>
        <end position="33"/>
    </location>
</feature>
<feature type="transmembrane region" description="Helical" evidence="4">
    <location>
        <begin position="148"/>
        <end position="169"/>
    </location>
</feature>
<dbReference type="KEGG" id="ure:UREG_01989"/>
<dbReference type="InParanoid" id="C4JK32"/>
<dbReference type="OrthoDB" id="69177at2759"/>
<keyword evidence="4" id="KW-1133">Transmembrane helix</keyword>
<dbReference type="AlphaFoldDB" id="C4JK32"/>